<proteinExistence type="predicted"/>
<organism evidence="1 2">
    <name type="scientific">Candidatus Venteria ishoeyi</name>
    <dbReference type="NCBI Taxonomy" id="1899563"/>
    <lineage>
        <taxon>Bacteria</taxon>
        <taxon>Pseudomonadati</taxon>
        <taxon>Pseudomonadota</taxon>
        <taxon>Gammaproteobacteria</taxon>
        <taxon>Thiotrichales</taxon>
        <taxon>Thiotrichaceae</taxon>
        <taxon>Venteria</taxon>
    </lineage>
</organism>
<dbReference type="AlphaFoldDB" id="A0A1H6F9K9"/>
<keyword evidence="2" id="KW-1185">Reference proteome</keyword>
<dbReference type="Proteomes" id="UP000236724">
    <property type="component" value="Unassembled WGS sequence"/>
</dbReference>
<evidence type="ECO:0000313" key="1">
    <source>
        <dbReference type="EMBL" id="SEH06071.1"/>
    </source>
</evidence>
<evidence type="ECO:0000313" key="2">
    <source>
        <dbReference type="Proteomes" id="UP000236724"/>
    </source>
</evidence>
<reference evidence="1 2" key="1">
    <citation type="submission" date="2016-10" db="EMBL/GenBank/DDBJ databases">
        <authorList>
            <person name="de Groot N.N."/>
        </authorList>
    </citation>
    <scope>NUCLEOTIDE SEQUENCE [LARGE SCALE GENOMIC DNA]</scope>
    <source>
        <strain evidence="1">MBHS1</strain>
    </source>
</reference>
<sequence length="324" mass="37096">MSQLHLYLPSSLKDSEAFPPALQAFFRYAGKQHWQTKALEPHEAPDQETGLFQLFGVGKHSQQYPIAAITALIDFPQQVENQNKIWMRADPVHLRADRRFLHIFDARFLAIQAEEAQSWLAQLNDFYVQENLLFSAPVPERWYVPLDSTADLVTFRLAQVAGDAIHDKMPQGAAGSVWRRRMNEIQMLLHDHPCNTQRAQNQQQAMNSLWFWGQGALADVSAPAEPLWQQVWADDALSRGLAQLSRSPCQPLPEKLDAALLTEQKHLFILANQSLEALADNWIAPAMAALRQKHVSQIYVYPGFGSRFSLTRWDLKCFWRKRTI</sequence>
<accession>A0A1H6F9K9</accession>
<dbReference type="OrthoDB" id="5295974at2"/>
<dbReference type="EMBL" id="FMSV02000429">
    <property type="protein sequence ID" value="SEH06071.1"/>
    <property type="molecule type" value="Genomic_DNA"/>
</dbReference>
<name>A0A1H6F9K9_9GAMM</name>
<dbReference type="RefSeq" id="WP_103919899.1">
    <property type="nucleotide sequence ID" value="NZ_FMSV02000429.1"/>
</dbReference>
<protein>
    <submittedName>
        <fullName evidence="1">Cofactor-independent phosphoglycerate mutase</fullName>
    </submittedName>
</protein>
<gene>
    <name evidence="1" type="ORF">MBHS_01926</name>
</gene>